<comment type="function">
    <text evidence="7">The glycine cleavage system catalyzes the degradation of glycine.</text>
</comment>
<evidence type="ECO:0000256" key="5">
    <source>
        <dbReference type="ARBA" id="ARBA00031395"/>
    </source>
</evidence>
<evidence type="ECO:0000256" key="4">
    <source>
        <dbReference type="ARBA" id="ARBA00022679"/>
    </source>
</evidence>
<evidence type="ECO:0000256" key="7">
    <source>
        <dbReference type="HAMAP-Rule" id="MF_00259"/>
    </source>
</evidence>
<protein>
    <recommendedName>
        <fullName evidence="2 7">Aminomethyltransferase</fullName>
        <ecNumber evidence="2 7">2.1.2.10</ecNumber>
    </recommendedName>
    <alternativeName>
        <fullName evidence="5 7">Glycine cleavage system T protein</fullName>
    </alternativeName>
</protein>
<dbReference type="PANTHER" id="PTHR43757">
    <property type="entry name" value="AMINOMETHYLTRANSFERASE"/>
    <property type="match status" value="1"/>
</dbReference>
<feature type="compositionally biased region" description="Basic and acidic residues" evidence="9">
    <location>
        <begin position="14"/>
        <end position="23"/>
    </location>
</feature>
<dbReference type="Gene3D" id="3.30.1360.120">
    <property type="entry name" value="Probable tRNA modification gtpase trme, domain 1"/>
    <property type="match status" value="1"/>
</dbReference>
<dbReference type="SUPFAM" id="SSF103025">
    <property type="entry name" value="Folate-binding domain"/>
    <property type="match status" value="1"/>
</dbReference>
<feature type="binding site" evidence="8">
    <location>
        <position position="250"/>
    </location>
    <ligand>
        <name>substrate</name>
    </ligand>
</feature>
<name>A0A511YZG3_9CELL</name>
<evidence type="ECO:0000256" key="2">
    <source>
        <dbReference type="ARBA" id="ARBA00012616"/>
    </source>
</evidence>
<keyword evidence="3 7" id="KW-0032">Aminotransferase</keyword>
<dbReference type="OrthoDB" id="9774591at2"/>
<dbReference type="SUPFAM" id="SSF101790">
    <property type="entry name" value="Aminomethyltransferase beta-barrel domain"/>
    <property type="match status" value="1"/>
</dbReference>
<dbReference type="PIRSF" id="PIRSF006487">
    <property type="entry name" value="GcvT"/>
    <property type="match status" value="1"/>
</dbReference>
<evidence type="ECO:0000256" key="9">
    <source>
        <dbReference type="SAM" id="MobiDB-lite"/>
    </source>
</evidence>
<dbReference type="InterPro" id="IPR022903">
    <property type="entry name" value="GcvT_bac"/>
</dbReference>
<evidence type="ECO:0000313" key="13">
    <source>
        <dbReference type="Proteomes" id="UP000321484"/>
    </source>
</evidence>
<dbReference type="Gene3D" id="4.10.1250.10">
    <property type="entry name" value="Aminomethyltransferase fragment"/>
    <property type="match status" value="1"/>
</dbReference>
<dbReference type="GO" id="GO:0008168">
    <property type="term" value="F:methyltransferase activity"/>
    <property type="evidence" value="ECO:0007669"/>
    <property type="project" value="UniProtKB-KW"/>
</dbReference>
<comment type="similarity">
    <text evidence="1 7">Belongs to the GcvT family.</text>
</comment>
<gene>
    <name evidence="7 12" type="primary">gcvT</name>
    <name evidence="12" type="ORF">AFE02nite_23190</name>
</gene>
<dbReference type="EC" id="2.1.2.10" evidence="2 7"/>
<keyword evidence="4 7" id="KW-0808">Transferase</keyword>
<dbReference type="InterPro" id="IPR027266">
    <property type="entry name" value="TrmE/GcvT-like"/>
</dbReference>
<dbReference type="GO" id="GO:0004047">
    <property type="term" value="F:aminomethyltransferase activity"/>
    <property type="evidence" value="ECO:0007669"/>
    <property type="project" value="UniProtKB-UniRule"/>
</dbReference>
<comment type="caution">
    <text evidence="12">The sequence shown here is derived from an EMBL/GenBank/DDBJ whole genome shotgun (WGS) entry which is preliminary data.</text>
</comment>
<dbReference type="GO" id="GO:0019464">
    <property type="term" value="P:glycine decarboxylation via glycine cleavage system"/>
    <property type="evidence" value="ECO:0007669"/>
    <property type="project" value="UniProtKB-UniRule"/>
</dbReference>
<evidence type="ECO:0000313" key="12">
    <source>
        <dbReference type="EMBL" id="GEN80585.1"/>
    </source>
</evidence>
<proteinExistence type="inferred from homology"/>
<dbReference type="PANTHER" id="PTHR43757:SF2">
    <property type="entry name" value="AMINOMETHYLTRANSFERASE, MITOCHONDRIAL"/>
    <property type="match status" value="1"/>
</dbReference>
<dbReference type="HAMAP" id="MF_00259">
    <property type="entry name" value="GcvT"/>
    <property type="match status" value="1"/>
</dbReference>
<dbReference type="EMBL" id="BJYK01000008">
    <property type="protein sequence ID" value="GEN80585.1"/>
    <property type="molecule type" value="Genomic_DNA"/>
</dbReference>
<comment type="catalytic activity">
    <reaction evidence="6 7">
        <text>N(6)-[(R)-S(8)-aminomethyldihydrolipoyl]-L-lysyl-[protein] + (6S)-5,6,7,8-tetrahydrofolate = N(6)-[(R)-dihydrolipoyl]-L-lysyl-[protein] + (6R)-5,10-methylene-5,6,7,8-tetrahydrofolate + NH4(+)</text>
        <dbReference type="Rhea" id="RHEA:16945"/>
        <dbReference type="Rhea" id="RHEA-COMP:10475"/>
        <dbReference type="Rhea" id="RHEA-COMP:10492"/>
        <dbReference type="ChEBI" id="CHEBI:15636"/>
        <dbReference type="ChEBI" id="CHEBI:28938"/>
        <dbReference type="ChEBI" id="CHEBI:57453"/>
        <dbReference type="ChEBI" id="CHEBI:83100"/>
        <dbReference type="ChEBI" id="CHEBI:83143"/>
        <dbReference type="EC" id="2.1.2.10"/>
    </reaction>
</comment>
<dbReference type="Gene3D" id="3.30.70.1400">
    <property type="entry name" value="Aminomethyltransferase beta-barrel domains"/>
    <property type="match status" value="1"/>
</dbReference>
<dbReference type="AlphaFoldDB" id="A0A511YZG3"/>
<dbReference type="GO" id="GO:0005960">
    <property type="term" value="C:glycine cleavage complex"/>
    <property type="evidence" value="ECO:0007669"/>
    <property type="project" value="InterPro"/>
</dbReference>
<dbReference type="RefSeq" id="WP_146819700.1">
    <property type="nucleotide sequence ID" value="NZ_BJYK01000008.1"/>
</dbReference>
<accession>A0A511YZG3</accession>
<dbReference type="NCBIfam" id="NF001567">
    <property type="entry name" value="PRK00389.1"/>
    <property type="match status" value="1"/>
</dbReference>
<evidence type="ECO:0000256" key="1">
    <source>
        <dbReference type="ARBA" id="ARBA00008609"/>
    </source>
</evidence>
<dbReference type="GO" id="GO:0008483">
    <property type="term" value="F:transaminase activity"/>
    <property type="evidence" value="ECO:0007669"/>
    <property type="project" value="UniProtKB-KW"/>
</dbReference>
<evidence type="ECO:0000259" key="10">
    <source>
        <dbReference type="Pfam" id="PF01571"/>
    </source>
</evidence>
<feature type="region of interest" description="Disordered" evidence="9">
    <location>
        <begin position="1"/>
        <end position="53"/>
    </location>
</feature>
<dbReference type="Pfam" id="PF01571">
    <property type="entry name" value="GCV_T"/>
    <property type="match status" value="1"/>
</dbReference>
<dbReference type="InterPro" id="IPR006222">
    <property type="entry name" value="GCVT_N"/>
</dbReference>
<dbReference type="NCBIfam" id="TIGR00528">
    <property type="entry name" value="gcvT"/>
    <property type="match status" value="1"/>
</dbReference>
<evidence type="ECO:0000256" key="8">
    <source>
        <dbReference type="PIRSR" id="PIRSR006487-1"/>
    </source>
</evidence>
<dbReference type="InterPro" id="IPR013977">
    <property type="entry name" value="GcvT_C"/>
</dbReference>
<feature type="domain" description="Aminomethyltransferase C-terminal" evidence="11">
    <location>
        <begin position="343"/>
        <end position="420"/>
    </location>
</feature>
<dbReference type="Pfam" id="PF08669">
    <property type="entry name" value="GCV_T_C"/>
    <property type="match status" value="1"/>
</dbReference>
<dbReference type="InterPro" id="IPR028896">
    <property type="entry name" value="GcvT/YgfZ/DmdA"/>
</dbReference>
<dbReference type="InterPro" id="IPR006223">
    <property type="entry name" value="GcvT"/>
</dbReference>
<dbReference type="GO" id="GO:0032259">
    <property type="term" value="P:methylation"/>
    <property type="evidence" value="ECO:0007669"/>
    <property type="project" value="UniProtKB-KW"/>
</dbReference>
<comment type="subunit">
    <text evidence="7">The glycine cleavage system is composed of four proteins: P, T, L and H.</text>
</comment>
<organism evidence="12 13">
    <name type="scientific">Actinotalea fermentans</name>
    <dbReference type="NCBI Taxonomy" id="43671"/>
    <lineage>
        <taxon>Bacteria</taxon>
        <taxon>Bacillati</taxon>
        <taxon>Actinomycetota</taxon>
        <taxon>Actinomycetes</taxon>
        <taxon>Micrococcales</taxon>
        <taxon>Cellulomonadaceae</taxon>
        <taxon>Actinotalea</taxon>
    </lineage>
</organism>
<sequence>MSESETGAASAPLTRRELREATETRGVVPPSRSVLGSEAGAEDAAGGDDGGARRGPLHATHVALGATLVEYAGWLMPLRYASDLAEHQAVRQAAGLFDLSHMGEIWLSGPGAGAALDRALVGWISRLEVGRARYTMICADDGGVIDDLVVYRPGEEEFLVVANAANAAVVADELRVRCAGEGVTLRDASAEVALIAVQGPAAEGIVAAAVEEGDRDAVVGLKYYAAVPATVAGVSAMVARTGYTGEDGFELFVPAESGDHVWASLMVAGKETGMVPAGLSARDSLRLEAGMPLYGNELDRTTTPYDARLGRVVRLDKTTDDGAPVPFVGREALAARASSEPARLLVGLEGLGRRAARHGYPVLWGDARAGEVTSGAPSPTLGRPIAMAYVTPEASAPGTELSVDVRGRLEPVRVVDLPFYRRPA</sequence>
<feature type="domain" description="GCVT N-terminal" evidence="10">
    <location>
        <begin position="57"/>
        <end position="317"/>
    </location>
</feature>
<dbReference type="FunFam" id="2.40.30.110:FF:000003">
    <property type="entry name" value="Aminomethyltransferase"/>
    <property type="match status" value="1"/>
</dbReference>
<evidence type="ECO:0000256" key="6">
    <source>
        <dbReference type="ARBA" id="ARBA00047665"/>
    </source>
</evidence>
<evidence type="ECO:0000256" key="3">
    <source>
        <dbReference type="ARBA" id="ARBA00022576"/>
    </source>
</evidence>
<reference evidence="12 13" key="1">
    <citation type="submission" date="2019-07" db="EMBL/GenBank/DDBJ databases">
        <title>Whole genome shotgun sequence of Actinotalea fermentans NBRC 105374.</title>
        <authorList>
            <person name="Hosoyama A."/>
            <person name="Uohara A."/>
            <person name="Ohji S."/>
            <person name="Ichikawa N."/>
        </authorList>
    </citation>
    <scope>NUCLEOTIDE SEQUENCE [LARGE SCALE GENOMIC DNA]</scope>
    <source>
        <strain evidence="12 13">NBRC 105374</strain>
    </source>
</reference>
<keyword evidence="12" id="KW-0489">Methyltransferase</keyword>
<dbReference type="InterPro" id="IPR029043">
    <property type="entry name" value="GcvT/YgfZ_C"/>
</dbReference>
<dbReference type="GO" id="GO:0005829">
    <property type="term" value="C:cytosol"/>
    <property type="evidence" value="ECO:0007669"/>
    <property type="project" value="TreeGrafter"/>
</dbReference>
<evidence type="ECO:0000259" key="11">
    <source>
        <dbReference type="Pfam" id="PF08669"/>
    </source>
</evidence>
<dbReference type="Gene3D" id="2.40.30.110">
    <property type="entry name" value="Aminomethyltransferase beta-barrel domains"/>
    <property type="match status" value="1"/>
</dbReference>
<keyword evidence="13" id="KW-1185">Reference proteome</keyword>
<dbReference type="Proteomes" id="UP000321484">
    <property type="component" value="Unassembled WGS sequence"/>
</dbReference>